<evidence type="ECO:0000313" key="2">
    <source>
        <dbReference type="Proteomes" id="UP000663852"/>
    </source>
</evidence>
<protein>
    <submittedName>
        <fullName evidence="1">Uncharacterized protein</fullName>
    </submittedName>
</protein>
<accession>A0A813MEY2</accession>
<organism evidence="1 2">
    <name type="scientific">Adineta ricciae</name>
    <name type="common">Rotifer</name>
    <dbReference type="NCBI Taxonomy" id="249248"/>
    <lineage>
        <taxon>Eukaryota</taxon>
        <taxon>Metazoa</taxon>
        <taxon>Spiralia</taxon>
        <taxon>Gnathifera</taxon>
        <taxon>Rotifera</taxon>
        <taxon>Eurotatoria</taxon>
        <taxon>Bdelloidea</taxon>
        <taxon>Adinetida</taxon>
        <taxon>Adinetidae</taxon>
        <taxon>Adineta</taxon>
    </lineage>
</organism>
<comment type="caution">
    <text evidence="1">The sequence shown here is derived from an EMBL/GenBank/DDBJ whole genome shotgun (WGS) entry which is preliminary data.</text>
</comment>
<dbReference type="AlphaFoldDB" id="A0A813MEY2"/>
<sequence>MLPFNRINKSLAAPVALNIISTSSIYRLLNSSKQVKKRQDIANSITITSLPSNTTSASTTEYQHISFDEPYSVKTGIKTAALLGGMLLFVVVYLCWKARSRLCRCLRESSSDIANPHLSSKKFDLDYWLKQVDILEAREAERNREALSPFLELPVEKPRDNELATAAWIMDAWRQRRLIQFQEQHRLLQSRISEQVESNNQLTYRRRRRMLQRFFRRFLVPSHQQPSFLIGYSPSLIAEMRPSIVDDSLIPLTEIIDVPPRRVASWPRLKSAHHQNETMMSALRTQNVRKRLLKRPSRTTTFDIGKQNRCFSFHLFFFFTSFLFMK</sequence>
<dbReference type="Proteomes" id="UP000663852">
    <property type="component" value="Unassembled WGS sequence"/>
</dbReference>
<gene>
    <name evidence="1" type="ORF">EDS130_LOCUS210</name>
</gene>
<proteinExistence type="predicted"/>
<evidence type="ECO:0000313" key="1">
    <source>
        <dbReference type="EMBL" id="CAF0720625.1"/>
    </source>
</evidence>
<dbReference type="OrthoDB" id="10020630at2759"/>
<name>A0A813MEY2_ADIRI</name>
<reference evidence="1" key="1">
    <citation type="submission" date="2021-02" db="EMBL/GenBank/DDBJ databases">
        <authorList>
            <person name="Nowell W R."/>
        </authorList>
    </citation>
    <scope>NUCLEOTIDE SEQUENCE</scope>
</reference>
<dbReference type="EMBL" id="CAJNOJ010000001">
    <property type="protein sequence ID" value="CAF0720625.1"/>
    <property type="molecule type" value="Genomic_DNA"/>
</dbReference>